<dbReference type="PRINTS" id="PR00069">
    <property type="entry name" value="ALDKETRDTASE"/>
</dbReference>
<protein>
    <submittedName>
        <fullName evidence="2">Aldo/keto reductase</fullName>
    </submittedName>
</protein>
<dbReference type="InterPro" id="IPR036812">
    <property type="entry name" value="NAD(P)_OxRdtase_dom_sf"/>
</dbReference>
<dbReference type="KEGG" id="rher:EHE19_000740"/>
<accession>A0A4U7JGS5</accession>
<dbReference type="InterPro" id="IPR020471">
    <property type="entry name" value="AKR"/>
</dbReference>
<dbReference type="Gene3D" id="3.20.20.100">
    <property type="entry name" value="NADP-dependent oxidoreductase domain"/>
    <property type="match status" value="1"/>
</dbReference>
<dbReference type="SUPFAM" id="SSF51430">
    <property type="entry name" value="NAD(P)-linked oxidoreductase"/>
    <property type="match status" value="1"/>
</dbReference>
<evidence type="ECO:0000313" key="3">
    <source>
        <dbReference type="Proteomes" id="UP000306409"/>
    </source>
</evidence>
<reference evidence="2 3" key="1">
    <citation type="submission" date="2020-09" db="EMBL/GenBank/DDBJ databases">
        <title>Characterization and genome sequencing of Ruminiclostridium sp. nov. MA18.</title>
        <authorList>
            <person name="Rettenmaier R."/>
            <person name="Kowollik M.-L."/>
            <person name="Liebl W."/>
            <person name="Zverlov V."/>
        </authorList>
    </citation>
    <scope>NUCLEOTIDE SEQUENCE [LARGE SCALE GENOMIC DNA]</scope>
    <source>
        <strain evidence="2 3">MA18</strain>
    </source>
</reference>
<dbReference type="PANTHER" id="PTHR43312:SF1">
    <property type="entry name" value="NADP-DEPENDENT OXIDOREDUCTASE DOMAIN-CONTAINING PROTEIN"/>
    <property type="match status" value="1"/>
</dbReference>
<feature type="domain" description="NADP-dependent oxidoreductase" evidence="1">
    <location>
        <begin position="2"/>
        <end position="278"/>
    </location>
</feature>
<gene>
    <name evidence="2" type="ORF">EHE19_000740</name>
</gene>
<dbReference type="AlphaFoldDB" id="A0A4U7JGS5"/>
<dbReference type="OrthoDB" id="9773828at2"/>
<dbReference type="EMBL" id="CP061336">
    <property type="protein sequence ID" value="QNU67118.1"/>
    <property type="molecule type" value="Genomic_DNA"/>
</dbReference>
<evidence type="ECO:0000259" key="1">
    <source>
        <dbReference type="Pfam" id="PF00248"/>
    </source>
</evidence>
<dbReference type="Pfam" id="PF00248">
    <property type="entry name" value="Aldo_ket_red"/>
    <property type="match status" value="1"/>
</dbReference>
<dbReference type="InterPro" id="IPR023210">
    <property type="entry name" value="NADP_OxRdtase_dom"/>
</dbReference>
<dbReference type="InterPro" id="IPR053135">
    <property type="entry name" value="AKR2_Oxidoreductase"/>
</dbReference>
<dbReference type="PANTHER" id="PTHR43312">
    <property type="entry name" value="D-THREO-ALDOSE 1-DEHYDROGENASE"/>
    <property type="match status" value="1"/>
</dbReference>
<organism evidence="2 3">
    <name type="scientific">Ruminiclostridium herbifermentans</name>
    <dbReference type="NCBI Taxonomy" id="2488810"/>
    <lineage>
        <taxon>Bacteria</taxon>
        <taxon>Bacillati</taxon>
        <taxon>Bacillota</taxon>
        <taxon>Clostridia</taxon>
        <taxon>Eubacteriales</taxon>
        <taxon>Oscillospiraceae</taxon>
        <taxon>Ruminiclostridium</taxon>
    </lineage>
</organism>
<sequence>MKLCLGTVQFGLRYGIAGNDKPNLASCIEILDYAYQNNISSFDTAAAYGDAEDVLGEFIKQKKINQYKIEINSKISPDIFKEGTNNNWYIRAKECVINSLRKLNIDCLDGYMLHNANALDNEEAIAVLDRLKKEGYVKKIGASVYKPNEAKKTFSYREMDIIQIPYNIFDQRLDKEGFFKSEIIDNKKIYARSAFLQGLLLMPVNEIPSYLSEAIPKVKRFEELCESYNMTRKQAAVSFVKNNDKIDYLVFGIDNLNQLKEFIEIFSKDAAKSAIKQISKEFTQISDEIVMPFLWNK</sequence>
<dbReference type="GO" id="GO:0016491">
    <property type="term" value="F:oxidoreductase activity"/>
    <property type="evidence" value="ECO:0007669"/>
    <property type="project" value="InterPro"/>
</dbReference>
<dbReference type="Proteomes" id="UP000306409">
    <property type="component" value="Chromosome"/>
</dbReference>
<dbReference type="RefSeq" id="WP_137697184.1">
    <property type="nucleotide sequence ID" value="NZ_CP061336.1"/>
</dbReference>
<name>A0A4U7JGS5_9FIRM</name>
<proteinExistence type="predicted"/>
<evidence type="ECO:0000313" key="2">
    <source>
        <dbReference type="EMBL" id="QNU67118.1"/>
    </source>
</evidence>
<keyword evidence="3" id="KW-1185">Reference proteome</keyword>
<dbReference type="CDD" id="cd19097">
    <property type="entry name" value="AKR_unchar"/>
    <property type="match status" value="1"/>
</dbReference>